<reference evidence="1 2" key="1">
    <citation type="journal article" date="2023" name="Science">
        <title>Complex scaffold remodeling in plant triterpene biosynthesis.</title>
        <authorList>
            <person name="De La Pena R."/>
            <person name="Hodgson H."/>
            <person name="Liu J.C."/>
            <person name="Stephenson M.J."/>
            <person name="Martin A.C."/>
            <person name="Owen C."/>
            <person name="Harkess A."/>
            <person name="Leebens-Mack J."/>
            <person name="Jimenez L.E."/>
            <person name="Osbourn A."/>
            <person name="Sattely E.S."/>
        </authorList>
    </citation>
    <scope>NUCLEOTIDE SEQUENCE [LARGE SCALE GENOMIC DNA]</scope>
    <source>
        <strain evidence="2">cv. JPN11</strain>
        <tissue evidence="1">Leaf</tissue>
    </source>
</reference>
<proteinExistence type="predicted"/>
<dbReference type="EMBL" id="CM051395">
    <property type="protein sequence ID" value="KAJ4724917.1"/>
    <property type="molecule type" value="Genomic_DNA"/>
</dbReference>
<keyword evidence="2" id="KW-1185">Reference proteome</keyword>
<organism evidence="1 2">
    <name type="scientific">Melia azedarach</name>
    <name type="common">Chinaberry tree</name>
    <dbReference type="NCBI Taxonomy" id="155640"/>
    <lineage>
        <taxon>Eukaryota</taxon>
        <taxon>Viridiplantae</taxon>
        <taxon>Streptophyta</taxon>
        <taxon>Embryophyta</taxon>
        <taxon>Tracheophyta</taxon>
        <taxon>Spermatophyta</taxon>
        <taxon>Magnoliopsida</taxon>
        <taxon>eudicotyledons</taxon>
        <taxon>Gunneridae</taxon>
        <taxon>Pentapetalae</taxon>
        <taxon>rosids</taxon>
        <taxon>malvids</taxon>
        <taxon>Sapindales</taxon>
        <taxon>Meliaceae</taxon>
        <taxon>Melia</taxon>
    </lineage>
</organism>
<protein>
    <submittedName>
        <fullName evidence="1">Uncharacterized protein</fullName>
    </submittedName>
</protein>
<accession>A0ACC1YNC0</accession>
<sequence length="78" mass="9218">MVNWRWETISRFEYKIQVVTIPSFQIQDKLVCGSSNSESYPSKATFLFLKISSKSFAYRCCFETLWNFFGISCFLFLT</sequence>
<dbReference type="Proteomes" id="UP001164539">
    <property type="component" value="Chromosome 2"/>
</dbReference>
<evidence type="ECO:0000313" key="1">
    <source>
        <dbReference type="EMBL" id="KAJ4724917.1"/>
    </source>
</evidence>
<gene>
    <name evidence="1" type="ORF">OWV82_003851</name>
</gene>
<name>A0ACC1YNC0_MELAZ</name>
<evidence type="ECO:0000313" key="2">
    <source>
        <dbReference type="Proteomes" id="UP001164539"/>
    </source>
</evidence>
<comment type="caution">
    <text evidence="1">The sequence shown here is derived from an EMBL/GenBank/DDBJ whole genome shotgun (WGS) entry which is preliminary data.</text>
</comment>